<accession>A0A378PKD9</accession>
<gene>
    <name evidence="4" type="ORF">NCTC11227_01236</name>
</gene>
<evidence type="ECO:0000313" key="4">
    <source>
        <dbReference type="EMBL" id="STY87233.1"/>
    </source>
</evidence>
<dbReference type="AlphaFoldDB" id="A0A378PKD9"/>
<evidence type="ECO:0000313" key="5">
    <source>
        <dbReference type="Proteomes" id="UP000255102"/>
    </source>
</evidence>
<dbReference type="Pfam" id="PF08291">
    <property type="entry name" value="Peptidase_M15_3"/>
    <property type="match status" value="1"/>
</dbReference>
<dbReference type="STRING" id="29433.MOVS_05885"/>
<sequence>MMTMNKKLQVTAVVMMGVFGLSSCAQKTAPVKKPQPTKVLSKPKQSNKQPVKTVNTVVKPPQINIIHHHDDHDGHAHDIIRNVGTKADFEMWLRSHPHQKSQVEEYKQFLKNHIGKNLPPMHQLLTTARSWQECGYEPYEVPPRELWAQMLPTIKLYNELRAKGILPANTHIRSVYRNPDLNRCAGGAPSSKHMTNGAMDIWVPTYDAGSHELYQLQNRLCEYWVFYGESHNFGLGLYGTGAIHLDTQGYRKWGAQFSESHSMCRYTLPKPGEFTWQ</sequence>
<dbReference type="Proteomes" id="UP000255102">
    <property type="component" value="Unassembled WGS sequence"/>
</dbReference>
<protein>
    <submittedName>
        <fullName evidence="4">Peptidase M15</fullName>
    </submittedName>
</protein>
<dbReference type="InterPro" id="IPR009045">
    <property type="entry name" value="Zn_M74/Hedgehog-like"/>
</dbReference>
<evidence type="ECO:0000259" key="3">
    <source>
        <dbReference type="Pfam" id="PF08291"/>
    </source>
</evidence>
<feature type="region of interest" description="Disordered" evidence="1">
    <location>
        <begin position="28"/>
        <end position="52"/>
    </location>
</feature>
<reference evidence="4 5" key="1">
    <citation type="submission" date="2018-06" db="EMBL/GenBank/DDBJ databases">
        <authorList>
            <consortium name="Pathogen Informatics"/>
            <person name="Doyle S."/>
        </authorList>
    </citation>
    <scope>NUCLEOTIDE SEQUENCE [LARGE SCALE GENOMIC DNA]</scope>
    <source>
        <strain evidence="4 5">NCTC11227</strain>
    </source>
</reference>
<feature type="chain" id="PRO_5017061867" evidence="2">
    <location>
        <begin position="26"/>
        <end position="277"/>
    </location>
</feature>
<dbReference type="EMBL" id="UGPW01000001">
    <property type="protein sequence ID" value="STY87233.1"/>
    <property type="molecule type" value="Genomic_DNA"/>
</dbReference>
<feature type="domain" description="Peptidase M15A C-terminal" evidence="3">
    <location>
        <begin position="169"/>
        <end position="209"/>
    </location>
</feature>
<name>A0A378PKD9_9GAMM</name>
<dbReference type="PROSITE" id="PS51257">
    <property type="entry name" value="PROKAR_LIPOPROTEIN"/>
    <property type="match status" value="1"/>
</dbReference>
<evidence type="ECO:0000256" key="2">
    <source>
        <dbReference type="SAM" id="SignalP"/>
    </source>
</evidence>
<dbReference type="Gene3D" id="3.30.1380.10">
    <property type="match status" value="1"/>
</dbReference>
<dbReference type="SUPFAM" id="SSF55166">
    <property type="entry name" value="Hedgehog/DD-peptidase"/>
    <property type="match status" value="1"/>
</dbReference>
<proteinExistence type="predicted"/>
<organism evidence="4 5">
    <name type="scientific">Moraxella ovis</name>
    <dbReference type="NCBI Taxonomy" id="29433"/>
    <lineage>
        <taxon>Bacteria</taxon>
        <taxon>Pseudomonadati</taxon>
        <taxon>Pseudomonadota</taxon>
        <taxon>Gammaproteobacteria</taxon>
        <taxon>Moraxellales</taxon>
        <taxon>Moraxellaceae</taxon>
        <taxon>Moraxella</taxon>
    </lineage>
</organism>
<evidence type="ECO:0000256" key="1">
    <source>
        <dbReference type="SAM" id="MobiDB-lite"/>
    </source>
</evidence>
<dbReference type="InterPro" id="IPR013230">
    <property type="entry name" value="Peptidase_M15A_C"/>
</dbReference>
<feature type="signal peptide" evidence="2">
    <location>
        <begin position="1"/>
        <end position="25"/>
    </location>
</feature>
<keyword evidence="2" id="KW-0732">Signal</keyword>